<evidence type="ECO:0000313" key="1">
    <source>
        <dbReference type="EMBL" id="EMF12469.1"/>
    </source>
</evidence>
<dbReference type="AlphaFoldDB" id="M3D3J4"/>
<evidence type="ECO:0008006" key="3">
    <source>
        <dbReference type="Google" id="ProtNLM"/>
    </source>
</evidence>
<accession>M3D3J4</accession>
<dbReference type="eggNOG" id="ENOG502SPVM">
    <property type="taxonomic scope" value="Eukaryota"/>
</dbReference>
<dbReference type="InterPro" id="IPR052999">
    <property type="entry name" value="PTS1_Protein"/>
</dbReference>
<protein>
    <recommendedName>
        <fullName evidence="3">Carboxymuconolactone decarboxylase-like domain-containing protein</fullName>
    </recommendedName>
</protein>
<dbReference type="OrthoDB" id="5537330at2759"/>
<name>M3D3J4_SPHMS</name>
<dbReference type="PANTHER" id="PTHR28180">
    <property type="entry name" value="CONSERVED MITOCHONDRIAL PROTEIN-RELATED"/>
    <property type="match status" value="1"/>
</dbReference>
<dbReference type="InterPro" id="IPR029032">
    <property type="entry name" value="AhpD-like"/>
</dbReference>
<dbReference type="RefSeq" id="XP_016760590.1">
    <property type="nucleotide sequence ID" value="XM_016901305.1"/>
</dbReference>
<dbReference type="GeneID" id="27898442"/>
<organism evidence="1 2">
    <name type="scientific">Sphaerulina musiva (strain SO2202)</name>
    <name type="common">Poplar stem canker fungus</name>
    <name type="synonym">Septoria musiva</name>
    <dbReference type="NCBI Taxonomy" id="692275"/>
    <lineage>
        <taxon>Eukaryota</taxon>
        <taxon>Fungi</taxon>
        <taxon>Dikarya</taxon>
        <taxon>Ascomycota</taxon>
        <taxon>Pezizomycotina</taxon>
        <taxon>Dothideomycetes</taxon>
        <taxon>Dothideomycetidae</taxon>
        <taxon>Mycosphaerellales</taxon>
        <taxon>Mycosphaerellaceae</taxon>
        <taxon>Sphaerulina</taxon>
    </lineage>
</organism>
<dbReference type="Proteomes" id="UP000016931">
    <property type="component" value="Unassembled WGS sequence"/>
</dbReference>
<proteinExistence type="predicted"/>
<sequence>MAENKLFEILAKFTKREDGVDHAARSMSLNIMVVSLAAACAGGEVVKLYRHVCEGLPLDEQKLVQRRIKEALIKTGHLYGTPKVIQALFPLFQDLKDEEIDQYGPRYSSINSSFPTAPFQPPQRALAATEFFANLWGNPSTAQKNLEYNLKYCPDLHFLVTMNLTWLVSEPEIFTAPETCMLNGSAMICSRSGRQAYWHVRGVVRQGGTKEQAQLAQELALEIAGLYGVDVGGVVQWEDFEWEGREGHV</sequence>
<dbReference type="OMA" id="WHTRGIV"/>
<evidence type="ECO:0000313" key="2">
    <source>
        <dbReference type="Proteomes" id="UP000016931"/>
    </source>
</evidence>
<keyword evidence="2" id="KW-1185">Reference proteome</keyword>
<reference evidence="1 2" key="1">
    <citation type="journal article" date="2012" name="PLoS Pathog.">
        <title>Diverse lifestyles and strategies of plant pathogenesis encoded in the genomes of eighteen Dothideomycetes fungi.</title>
        <authorList>
            <person name="Ohm R.A."/>
            <person name="Feau N."/>
            <person name="Henrissat B."/>
            <person name="Schoch C.L."/>
            <person name="Horwitz B.A."/>
            <person name="Barry K.W."/>
            <person name="Condon B.J."/>
            <person name="Copeland A.C."/>
            <person name="Dhillon B."/>
            <person name="Glaser F."/>
            <person name="Hesse C.N."/>
            <person name="Kosti I."/>
            <person name="LaButti K."/>
            <person name="Lindquist E.A."/>
            <person name="Lucas S."/>
            <person name="Salamov A.A."/>
            <person name="Bradshaw R.E."/>
            <person name="Ciuffetti L."/>
            <person name="Hamelin R.C."/>
            <person name="Kema G.H.J."/>
            <person name="Lawrence C."/>
            <person name="Scott J.A."/>
            <person name="Spatafora J.W."/>
            <person name="Turgeon B.G."/>
            <person name="de Wit P.J.G.M."/>
            <person name="Zhong S."/>
            <person name="Goodwin S.B."/>
            <person name="Grigoriev I.V."/>
        </authorList>
    </citation>
    <scope>NUCLEOTIDE SEQUENCE [LARGE SCALE GENOMIC DNA]</scope>
    <source>
        <strain evidence="1 2">SO2202</strain>
    </source>
</reference>
<dbReference type="STRING" id="692275.M3D3J4"/>
<gene>
    <name evidence="1" type="ORF">SEPMUDRAFT_117057</name>
</gene>
<dbReference type="Gene3D" id="1.20.1290.10">
    <property type="entry name" value="AhpD-like"/>
    <property type="match status" value="1"/>
</dbReference>
<dbReference type="EMBL" id="KB456264">
    <property type="protein sequence ID" value="EMF12469.1"/>
    <property type="molecule type" value="Genomic_DNA"/>
</dbReference>
<dbReference type="HOGENOM" id="CLU_065389_4_0_1"/>